<feature type="domain" description="F-box" evidence="1">
    <location>
        <begin position="11"/>
        <end position="69"/>
    </location>
</feature>
<dbReference type="InterPro" id="IPR032675">
    <property type="entry name" value="LRR_dom_sf"/>
</dbReference>
<gene>
    <name evidence="2" type="ORF">CALCODRAFT_485134</name>
</gene>
<dbReference type="OrthoDB" id="3266451at2759"/>
<organism evidence="2 3">
    <name type="scientific">Calocera cornea HHB12733</name>
    <dbReference type="NCBI Taxonomy" id="1353952"/>
    <lineage>
        <taxon>Eukaryota</taxon>
        <taxon>Fungi</taxon>
        <taxon>Dikarya</taxon>
        <taxon>Basidiomycota</taxon>
        <taxon>Agaricomycotina</taxon>
        <taxon>Dacrymycetes</taxon>
        <taxon>Dacrymycetales</taxon>
        <taxon>Dacrymycetaceae</taxon>
        <taxon>Calocera</taxon>
    </lineage>
</organism>
<name>A0A165EJK6_9BASI</name>
<dbReference type="EMBL" id="KV424003">
    <property type="protein sequence ID" value="KZT54996.1"/>
    <property type="molecule type" value="Genomic_DNA"/>
</dbReference>
<proteinExistence type="predicted"/>
<sequence>MAGVVLNSNITALPNELLSMVFESYVASWETDVNAAWGELWKFLSTVGRVSTHWRDISHGTPLLWRNIFYGDSEEYCPKDEDLPIDIQTWLMRSSESPVRLWVLGLARVLELDDMLAPPAKNRVRDIHMYLDNDLAVPPPPSEQSAPIPPTVPLRTSWPALKHLSISVRQGIESARGLASLISKLSTIETLHLEGWPTEPFVPPADVPVLPHLRSIQLVNVYAFDCGMILSCFTAPRLRAISMMLISGEEEGLPATLTAASASNFAHIRELSLMGRLRAVILQSILRAAPCTRSLSLAFKDRQHSAFTHVDFLRVTATTPIDHIYVPALEVLRLDHQMFWVNPLMPIVQSRMDLPTVASLTKIGVPFEFEATYPEMLQPLMALGVDVVGWAPDSLPYFLDKRRRI</sequence>
<protein>
    <recommendedName>
        <fullName evidence="1">F-box domain-containing protein</fullName>
    </recommendedName>
</protein>
<dbReference type="Gene3D" id="1.20.1280.50">
    <property type="match status" value="1"/>
</dbReference>
<dbReference type="AlphaFoldDB" id="A0A165EJK6"/>
<dbReference type="Proteomes" id="UP000076842">
    <property type="component" value="Unassembled WGS sequence"/>
</dbReference>
<dbReference type="InterPro" id="IPR001810">
    <property type="entry name" value="F-box_dom"/>
</dbReference>
<dbReference type="Pfam" id="PF12937">
    <property type="entry name" value="F-box-like"/>
    <property type="match status" value="1"/>
</dbReference>
<accession>A0A165EJK6</accession>
<dbReference type="InParanoid" id="A0A165EJK6"/>
<evidence type="ECO:0000259" key="1">
    <source>
        <dbReference type="Pfam" id="PF12937"/>
    </source>
</evidence>
<reference evidence="2 3" key="1">
    <citation type="journal article" date="2016" name="Mol. Biol. Evol.">
        <title>Comparative Genomics of Early-Diverging Mushroom-Forming Fungi Provides Insights into the Origins of Lignocellulose Decay Capabilities.</title>
        <authorList>
            <person name="Nagy L.G."/>
            <person name="Riley R."/>
            <person name="Tritt A."/>
            <person name="Adam C."/>
            <person name="Daum C."/>
            <person name="Floudas D."/>
            <person name="Sun H."/>
            <person name="Yadav J.S."/>
            <person name="Pangilinan J."/>
            <person name="Larsson K.H."/>
            <person name="Matsuura K."/>
            <person name="Barry K."/>
            <person name="Labutti K."/>
            <person name="Kuo R."/>
            <person name="Ohm R.A."/>
            <person name="Bhattacharya S.S."/>
            <person name="Shirouzu T."/>
            <person name="Yoshinaga Y."/>
            <person name="Martin F.M."/>
            <person name="Grigoriev I.V."/>
            <person name="Hibbett D.S."/>
        </authorList>
    </citation>
    <scope>NUCLEOTIDE SEQUENCE [LARGE SCALE GENOMIC DNA]</scope>
    <source>
        <strain evidence="2 3">HHB12733</strain>
    </source>
</reference>
<dbReference type="Gene3D" id="3.80.10.10">
    <property type="entry name" value="Ribonuclease Inhibitor"/>
    <property type="match status" value="1"/>
</dbReference>
<keyword evidence="3" id="KW-1185">Reference proteome</keyword>
<dbReference type="SUPFAM" id="SSF52047">
    <property type="entry name" value="RNI-like"/>
    <property type="match status" value="1"/>
</dbReference>
<evidence type="ECO:0000313" key="3">
    <source>
        <dbReference type="Proteomes" id="UP000076842"/>
    </source>
</evidence>
<evidence type="ECO:0000313" key="2">
    <source>
        <dbReference type="EMBL" id="KZT54996.1"/>
    </source>
</evidence>